<protein>
    <submittedName>
        <fullName evidence="2">Uncharacterized protein</fullName>
    </submittedName>
</protein>
<comment type="caution">
    <text evidence="2">The sequence shown here is derived from an EMBL/GenBank/DDBJ whole genome shotgun (WGS) entry which is preliminary data.</text>
</comment>
<name>A0AAV5I1H9_9ROSI</name>
<dbReference type="AlphaFoldDB" id="A0AAV5I1H9"/>
<keyword evidence="3" id="KW-1185">Reference proteome</keyword>
<keyword evidence="1" id="KW-0812">Transmembrane</keyword>
<evidence type="ECO:0000313" key="3">
    <source>
        <dbReference type="Proteomes" id="UP001054252"/>
    </source>
</evidence>
<sequence>MDPLVRASFSLLFEGGVAFPFLPFVFVHGFGSGPMASIEARRTRQHSDEVEDLVAVMGISLRLSATEGEVLEQANLTDLIDCSEGLHFWDVAGFVMSTKFLPWVLGG</sequence>
<evidence type="ECO:0000313" key="2">
    <source>
        <dbReference type="EMBL" id="GKU92870.1"/>
    </source>
</evidence>
<evidence type="ECO:0000256" key="1">
    <source>
        <dbReference type="SAM" id="Phobius"/>
    </source>
</evidence>
<feature type="transmembrane region" description="Helical" evidence="1">
    <location>
        <begin position="12"/>
        <end position="31"/>
    </location>
</feature>
<gene>
    <name evidence="2" type="ORF">SLEP1_g6538</name>
</gene>
<accession>A0AAV5I1H9</accession>
<dbReference type="Proteomes" id="UP001054252">
    <property type="component" value="Unassembled WGS sequence"/>
</dbReference>
<dbReference type="EMBL" id="BPVZ01000006">
    <property type="protein sequence ID" value="GKU92870.1"/>
    <property type="molecule type" value="Genomic_DNA"/>
</dbReference>
<keyword evidence="1" id="KW-0472">Membrane</keyword>
<organism evidence="2 3">
    <name type="scientific">Rubroshorea leprosula</name>
    <dbReference type="NCBI Taxonomy" id="152421"/>
    <lineage>
        <taxon>Eukaryota</taxon>
        <taxon>Viridiplantae</taxon>
        <taxon>Streptophyta</taxon>
        <taxon>Embryophyta</taxon>
        <taxon>Tracheophyta</taxon>
        <taxon>Spermatophyta</taxon>
        <taxon>Magnoliopsida</taxon>
        <taxon>eudicotyledons</taxon>
        <taxon>Gunneridae</taxon>
        <taxon>Pentapetalae</taxon>
        <taxon>rosids</taxon>
        <taxon>malvids</taxon>
        <taxon>Malvales</taxon>
        <taxon>Dipterocarpaceae</taxon>
        <taxon>Rubroshorea</taxon>
    </lineage>
</organism>
<keyword evidence="1" id="KW-1133">Transmembrane helix</keyword>
<proteinExistence type="predicted"/>
<reference evidence="2 3" key="1">
    <citation type="journal article" date="2021" name="Commun. Biol.">
        <title>The genome of Shorea leprosula (Dipterocarpaceae) highlights the ecological relevance of drought in aseasonal tropical rainforests.</title>
        <authorList>
            <person name="Ng K.K.S."/>
            <person name="Kobayashi M.J."/>
            <person name="Fawcett J.A."/>
            <person name="Hatakeyama M."/>
            <person name="Paape T."/>
            <person name="Ng C.H."/>
            <person name="Ang C.C."/>
            <person name="Tnah L.H."/>
            <person name="Lee C.T."/>
            <person name="Nishiyama T."/>
            <person name="Sese J."/>
            <person name="O'Brien M.J."/>
            <person name="Copetti D."/>
            <person name="Mohd Noor M.I."/>
            <person name="Ong R.C."/>
            <person name="Putra M."/>
            <person name="Sireger I.Z."/>
            <person name="Indrioko S."/>
            <person name="Kosugi Y."/>
            <person name="Izuno A."/>
            <person name="Isagi Y."/>
            <person name="Lee S.L."/>
            <person name="Shimizu K.K."/>
        </authorList>
    </citation>
    <scope>NUCLEOTIDE SEQUENCE [LARGE SCALE GENOMIC DNA]</scope>
    <source>
        <strain evidence="2">214</strain>
    </source>
</reference>